<evidence type="ECO:0000256" key="10">
    <source>
        <dbReference type="ARBA" id="ARBA00023170"/>
    </source>
</evidence>
<feature type="transmembrane region" description="Helical" evidence="15">
    <location>
        <begin position="120"/>
        <end position="141"/>
    </location>
</feature>
<dbReference type="Pfam" id="PF00001">
    <property type="entry name" value="7tm_1"/>
    <property type="match status" value="1"/>
</dbReference>
<proteinExistence type="inferred from homology"/>
<evidence type="ECO:0000256" key="5">
    <source>
        <dbReference type="ARBA" id="ARBA00022692"/>
    </source>
</evidence>
<feature type="transmembrane region" description="Helical" evidence="15">
    <location>
        <begin position="259"/>
        <end position="280"/>
    </location>
</feature>
<keyword evidence="18" id="KW-1185">Reference proteome</keyword>
<dbReference type="AlphaFoldDB" id="A0ABD1KP93"/>
<keyword evidence="5 14" id="KW-0812">Transmembrane</keyword>
<evidence type="ECO:0000256" key="9">
    <source>
        <dbReference type="ARBA" id="ARBA00023157"/>
    </source>
</evidence>
<feature type="transmembrane region" description="Helical" evidence="15">
    <location>
        <begin position="209"/>
        <end position="238"/>
    </location>
</feature>
<evidence type="ECO:0000256" key="11">
    <source>
        <dbReference type="ARBA" id="ARBA00023180"/>
    </source>
</evidence>
<dbReference type="PROSITE" id="PS50262">
    <property type="entry name" value="G_PROTEIN_RECEP_F1_2"/>
    <property type="match status" value="1"/>
</dbReference>
<evidence type="ECO:0000256" key="13">
    <source>
        <dbReference type="ARBA" id="ARBA00029815"/>
    </source>
</evidence>
<evidence type="ECO:0000256" key="1">
    <source>
        <dbReference type="ARBA" id="ARBA00004651"/>
    </source>
</evidence>
<evidence type="ECO:0000256" key="3">
    <source>
        <dbReference type="ARBA" id="ARBA00022475"/>
    </source>
</evidence>
<evidence type="ECO:0000256" key="8">
    <source>
        <dbReference type="ARBA" id="ARBA00023136"/>
    </source>
</evidence>
<keyword evidence="11" id="KW-0325">Glycoprotein</keyword>
<name>A0ABD1KP93_9TELE</name>
<gene>
    <name evidence="17" type="ORF">ACEWY4_002708</name>
</gene>
<dbReference type="PRINTS" id="PR00429">
    <property type="entry name" value="THROMBOXANER"/>
</dbReference>
<evidence type="ECO:0000259" key="16">
    <source>
        <dbReference type="PROSITE" id="PS50262"/>
    </source>
</evidence>
<keyword evidence="3" id="KW-1003">Cell membrane</keyword>
<dbReference type="GO" id="GO:0005886">
    <property type="term" value="C:plasma membrane"/>
    <property type="evidence" value="ECO:0007669"/>
    <property type="project" value="UniProtKB-SubCell"/>
</dbReference>
<dbReference type="InterPro" id="IPR008365">
    <property type="entry name" value="Prostanoid_rcpt"/>
</dbReference>
<sequence length="369" mass="40799">MLAMQHYNASPTPLANHTLATAEVAAVGPNERSSHSPTVAVLSMTLGIVSNILALFILAKAYKRMRRRSKATFLLFASSLVATDLAGHVILGALVLQHYMEGVKQNSLNDSGSVDPSCQFLGGCMVFFGLCPLFMGCAMAAERCLGVTRPLLHASWVSVARTKLVLVLIWLMALLVALLPSFHLGRYTYQHPKTWCFISVLEDTRASDMAFVLIFSGLGMVSLAVALVCNTISGITLVHGRIRQRTCSRRSANSHDIEMVVQLLGIMVTSCICWIPLLTFDLMTVVHSYHGFKDEDEVDYYKKLLLTGVRLASSNQVLDPWVYILLRRAVLRKIYCLSTCGRVNLQGSTFRHWEISSLQSSEKKSVSRI</sequence>
<dbReference type="FunFam" id="1.20.1070.10:FF:000163">
    <property type="entry name" value="Thromboxane A2 receptor"/>
    <property type="match status" value="1"/>
</dbReference>
<keyword evidence="9" id="KW-1015">Disulfide bond</keyword>
<dbReference type="InterPro" id="IPR001105">
    <property type="entry name" value="Thbox_rcpt"/>
</dbReference>
<organism evidence="17 18">
    <name type="scientific">Coilia grayii</name>
    <name type="common">Gray's grenadier anchovy</name>
    <dbReference type="NCBI Taxonomy" id="363190"/>
    <lineage>
        <taxon>Eukaryota</taxon>
        <taxon>Metazoa</taxon>
        <taxon>Chordata</taxon>
        <taxon>Craniata</taxon>
        <taxon>Vertebrata</taxon>
        <taxon>Euteleostomi</taxon>
        <taxon>Actinopterygii</taxon>
        <taxon>Neopterygii</taxon>
        <taxon>Teleostei</taxon>
        <taxon>Clupei</taxon>
        <taxon>Clupeiformes</taxon>
        <taxon>Clupeoidei</taxon>
        <taxon>Engraulidae</taxon>
        <taxon>Coilinae</taxon>
        <taxon>Coilia</taxon>
    </lineage>
</organism>
<keyword evidence="4" id="KW-0597">Phosphoprotein</keyword>
<feature type="domain" description="G-protein coupled receptors family 1 profile" evidence="16">
    <location>
        <begin position="50"/>
        <end position="323"/>
    </location>
</feature>
<protein>
    <recommendedName>
        <fullName evidence="2">Thromboxane A2 receptor</fullName>
    </recommendedName>
    <alternativeName>
        <fullName evidence="13">Prostanoid TP receptor</fullName>
    </alternativeName>
</protein>
<evidence type="ECO:0000313" key="17">
    <source>
        <dbReference type="EMBL" id="KAL2100947.1"/>
    </source>
</evidence>
<reference evidence="17 18" key="1">
    <citation type="submission" date="2024-09" db="EMBL/GenBank/DDBJ databases">
        <title>A chromosome-level genome assembly of Gray's grenadier anchovy, Coilia grayii.</title>
        <authorList>
            <person name="Fu Z."/>
        </authorList>
    </citation>
    <scope>NUCLEOTIDE SEQUENCE [LARGE SCALE GENOMIC DNA]</scope>
    <source>
        <strain evidence="17">G4</strain>
        <tissue evidence="17">Muscle</tissue>
    </source>
</reference>
<dbReference type="SUPFAM" id="SSF81321">
    <property type="entry name" value="Family A G protein-coupled receptor-like"/>
    <property type="match status" value="1"/>
</dbReference>
<dbReference type="CDD" id="cd15144">
    <property type="entry name" value="7tmA_PGE2_EP1"/>
    <property type="match status" value="1"/>
</dbReference>
<evidence type="ECO:0000256" key="4">
    <source>
        <dbReference type="ARBA" id="ARBA00022553"/>
    </source>
</evidence>
<dbReference type="GO" id="GO:0004960">
    <property type="term" value="F:thromboxane receptor activity"/>
    <property type="evidence" value="ECO:0007669"/>
    <property type="project" value="UniProtKB-ARBA"/>
</dbReference>
<dbReference type="PRINTS" id="PR01788">
    <property type="entry name" value="PROSTANOIDR"/>
</dbReference>
<keyword evidence="6 15" id="KW-1133">Transmembrane helix</keyword>
<evidence type="ECO:0000256" key="12">
    <source>
        <dbReference type="ARBA" id="ARBA00023224"/>
    </source>
</evidence>
<evidence type="ECO:0000256" key="6">
    <source>
        <dbReference type="ARBA" id="ARBA00022989"/>
    </source>
</evidence>
<comment type="subcellular location">
    <subcellularLocation>
        <location evidence="1">Cell membrane</location>
        <topology evidence="1">Multi-pass membrane protein</topology>
    </subcellularLocation>
</comment>
<dbReference type="Proteomes" id="UP001591681">
    <property type="component" value="Unassembled WGS sequence"/>
</dbReference>
<keyword evidence="7 14" id="KW-0297">G-protein coupled receptor</keyword>
<comment type="similarity">
    <text evidence="14">Belongs to the G-protein coupled receptor 1 family.</text>
</comment>
<keyword evidence="12 14" id="KW-0807">Transducer</keyword>
<feature type="transmembrane region" description="Helical" evidence="15">
    <location>
        <begin position="162"/>
        <end position="182"/>
    </location>
</feature>
<keyword evidence="10 14" id="KW-0675">Receptor</keyword>
<dbReference type="InterPro" id="IPR000276">
    <property type="entry name" value="GPCR_Rhodpsn"/>
</dbReference>
<dbReference type="EMBL" id="JBHFQA010000003">
    <property type="protein sequence ID" value="KAL2100947.1"/>
    <property type="molecule type" value="Genomic_DNA"/>
</dbReference>
<dbReference type="Gene3D" id="1.20.1070.10">
    <property type="entry name" value="Rhodopsin 7-helix transmembrane proteins"/>
    <property type="match status" value="1"/>
</dbReference>
<dbReference type="PROSITE" id="PS00237">
    <property type="entry name" value="G_PROTEIN_RECEP_F1_1"/>
    <property type="match status" value="1"/>
</dbReference>
<keyword evidence="8 15" id="KW-0472">Membrane</keyword>
<evidence type="ECO:0000256" key="7">
    <source>
        <dbReference type="ARBA" id="ARBA00023040"/>
    </source>
</evidence>
<feature type="transmembrane region" description="Helical" evidence="15">
    <location>
        <begin position="39"/>
        <end position="59"/>
    </location>
</feature>
<dbReference type="InterPro" id="IPR017452">
    <property type="entry name" value="GPCR_Rhodpsn_7TM"/>
</dbReference>
<evidence type="ECO:0000256" key="15">
    <source>
        <dbReference type="SAM" id="Phobius"/>
    </source>
</evidence>
<feature type="transmembrane region" description="Helical" evidence="15">
    <location>
        <begin position="71"/>
        <end position="100"/>
    </location>
</feature>
<evidence type="ECO:0000256" key="2">
    <source>
        <dbReference type="ARBA" id="ARBA00017628"/>
    </source>
</evidence>
<dbReference type="PRINTS" id="PR00237">
    <property type="entry name" value="GPCRRHODOPSN"/>
</dbReference>
<dbReference type="PANTHER" id="PTHR11866">
    <property type="entry name" value="G-PROTEIN COUPLED RECEPTOR FAMILY 1 MEMBER"/>
    <property type="match status" value="1"/>
</dbReference>
<accession>A0ABD1KP93</accession>
<dbReference type="PANTHER" id="PTHR11866:SF3">
    <property type="entry name" value="PROSTAGLANDIN E2 RECEPTOR EP1 SUBTYPE"/>
    <property type="match status" value="1"/>
</dbReference>
<comment type="caution">
    <text evidence="17">The sequence shown here is derived from an EMBL/GenBank/DDBJ whole genome shotgun (WGS) entry which is preliminary data.</text>
</comment>
<evidence type="ECO:0000256" key="14">
    <source>
        <dbReference type="RuleBase" id="RU000688"/>
    </source>
</evidence>
<evidence type="ECO:0000313" key="18">
    <source>
        <dbReference type="Proteomes" id="UP001591681"/>
    </source>
</evidence>